<gene>
    <name evidence="1" type="ORF">SAMN02745219_02361</name>
</gene>
<protein>
    <submittedName>
        <fullName evidence="1">Uncharacterized protein</fullName>
    </submittedName>
</protein>
<evidence type="ECO:0000313" key="1">
    <source>
        <dbReference type="EMBL" id="SHJ34921.1"/>
    </source>
</evidence>
<organism evidence="1 2">
    <name type="scientific">Desulfofundulus thermosubterraneus DSM 16057</name>
    <dbReference type="NCBI Taxonomy" id="1121432"/>
    <lineage>
        <taxon>Bacteria</taxon>
        <taxon>Bacillati</taxon>
        <taxon>Bacillota</taxon>
        <taxon>Clostridia</taxon>
        <taxon>Eubacteriales</taxon>
        <taxon>Peptococcaceae</taxon>
        <taxon>Desulfofundulus</taxon>
    </lineage>
</organism>
<dbReference type="AlphaFoldDB" id="A0A1M6IKA9"/>
<dbReference type="EMBL" id="FQZM01000029">
    <property type="protein sequence ID" value="SHJ34921.1"/>
    <property type="molecule type" value="Genomic_DNA"/>
</dbReference>
<keyword evidence="2" id="KW-1185">Reference proteome</keyword>
<dbReference type="RefSeq" id="WP_072869837.1">
    <property type="nucleotide sequence ID" value="NZ_FQZM01000029.1"/>
</dbReference>
<evidence type="ECO:0000313" key="2">
    <source>
        <dbReference type="Proteomes" id="UP000184529"/>
    </source>
</evidence>
<name>A0A1M6IKA9_9FIRM</name>
<dbReference type="OrthoDB" id="1953267at2"/>
<reference evidence="2" key="1">
    <citation type="submission" date="2016-11" db="EMBL/GenBank/DDBJ databases">
        <authorList>
            <person name="Varghese N."/>
            <person name="Submissions S."/>
        </authorList>
    </citation>
    <scope>NUCLEOTIDE SEQUENCE [LARGE SCALE GENOMIC DNA]</scope>
    <source>
        <strain evidence="2">DSM 16057</strain>
    </source>
</reference>
<dbReference type="STRING" id="1121432.SAMN02745219_02361"/>
<accession>A0A1M6IKA9</accession>
<dbReference type="Proteomes" id="UP000184529">
    <property type="component" value="Unassembled WGS sequence"/>
</dbReference>
<proteinExistence type="predicted"/>
<sequence>MKRKGVVLALVVLCVLGLLAAVGSGERARKTRNLEDYLKSMMPVIDETEKLAATWDELRQQSAAGRISDLEFGARVLNDLMPRTRDLAERAEALSADVAPELRDAHEELINALNLNLQAFSEVVAAVDTGDYSRITSANRLLSDARAAERRYVQKLDELAAEYGIKLGGVNSHFNLAQPLPIFAD</sequence>